<sequence length="205" mass="23347">MNGSDSTSTLKGILYEKGIPSTSIHYTSSSSQPDVNKVNIRFMSDEHSGTPTPVHEINNALIRFTSNGKCFSKPVTIPFINFRFSDMLEIKQKFQNEMSEIREQNVHLENENRELKSSISEAIDEIMTLKRDKEQFSNEVLKAYTANLAIVAENEQLKKEAANKETQYQKAIQTMNRSVSSNTKFQPQTDLDQFVFKKPSLIMLA</sequence>
<keyword evidence="1" id="KW-0175">Coiled coil</keyword>
<dbReference type="HOGENOM" id="CLU_1338612_0_0_1"/>
<accession>G0MHA6</accession>
<dbReference type="Proteomes" id="UP000008068">
    <property type="component" value="Unassembled WGS sequence"/>
</dbReference>
<dbReference type="eggNOG" id="ENOG502TKDF">
    <property type="taxonomic scope" value="Eukaryota"/>
</dbReference>
<dbReference type="AlphaFoldDB" id="G0MHA6"/>
<keyword evidence="3" id="KW-1185">Reference proteome</keyword>
<organism evidence="3">
    <name type="scientific">Caenorhabditis brenneri</name>
    <name type="common">Nematode worm</name>
    <dbReference type="NCBI Taxonomy" id="135651"/>
    <lineage>
        <taxon>Eukaryota</taxon>
        <taxon>Metazoa</taxon>
        <taxon>Ecdysozoa</taxon>
        <taxon>Nematoda</taxon>
        <taxon>Chromadorea</taxon>
        <taxon>Rhabditida</taxon>
        <taxon>Rhabditina</taxon>
        <taxon>Rhabditomorpha</taxon>
        <taxon>Rhabditoidea</taxon>
        <taxon>Rhabditidae</taxon>
        <taxon>Peloderinae</taxon>
        <taxon>Caenorhabditis</taxon>
    </lineage>
</organism>
<name>G0MHA6_CAEBE</name>
<protein>
    <submittedName>
        <fullName evidence="2">Uncharacterized protein</fullName>
    </submittedName>
</protein>
<gene>
    <name evidence="2" type="ORF">CAEBREN_12669</name>
</gene>
<evidence type="ECO:0000256" key="1">
    <source>
        <dbReference type="SAM" id="Coils"/>
    </source>
</evidence>
<reference evidence="3" key="1">
    <citation type="submission" date="2011-07" db="EMBL/GenBank/DDBJ databases">
        <authorList>
            <consortium name="Caenorhabditis brenneri Sequencing and Analysis Consortium"/>
            <person name="Wilson R.K."/>
        </authorList>
    </citation>
    <scope>NUCLEOTIDE SEQUENCE [LARGE SCALE GENOMIC DNA]</scope>
    <source>
        <strain evidence="3">PB2801</strain>
    </source>
</reference>
<dbReference type="InParanoid" id="G0MHA6"/>
<evidence type="ECO:0000313" key="3">
    <source>
        <dbReference type="Proteomes" id="UP000008068"/>
    </source>
</evidence>
<evidence type="ECO:0000313" key="2">
    <source>
        <dbReference type="EMBL" id="EGT58048.1"/>
    </source>
</evidence>
<dbReference type="EMBL" id="GL379794">
    <property type="protein sequence ID" value="EGT58048.1"/>
    <property type="molecule type" value="Genomic_DNA"/>
</dbReference>
<proteinExistence type="predicted"/>
<feature type="coiled-coil region" evidence="1">
    <location>
        <begin position="91"/>
        <end position="174"/>
    </location>
</feature>